<dbReference type="Proteomes" id="UP001164746">
    <property type="component" value="Chromosome 15"/>
</dbReference>
<keyword evidence="1" id="KW-1015">Disulfide bond</keyword>
<organism evidence="4 5">
    <name type="scientific">Mya arenaria</name>
    <name type="common">Soft-shell clam</name>
    <dbReference type="NCBI Taxonomy" id="6604"/>
    <lineage>
        <taxon>Eukaryota</taxon>
        <taxon>Metazoa</taxon>
        <taxon>Spiralia</taxon>
        <taxon>Lophotrochozoa</taxon>
        <taxon>Mollusca</taxon>
        <taxon>Bivalvia</taxon>
        <taxon>Autobranchia</taxon>
        <taxon>Heteroconchia</taxon>
        <taxon>Euheterodonta</taxon>
        <taxon>Imparidentia</taxon>
        <taxon>Neoheterodontei</taxon>
        <taxon>Myida</taxon>
        <taxon>Myoidea</taxon>
        <taxon>Myidae</taxon>
        <taxon>Mya</taxon>
    </lineage>
</organism>
<evidence type="ECO:0000259" key="3">
    <source>
        <dbReference type="Pfam" id="PF00431"/>
    </source>
</evidence>
<name>A0ABY7G3Q4_MYAAR</name>
<reference evidence="4" key="1">
    <citation type="submission" date="2022-11" db="EMBL/GenBank/DDBJ databases">
        <title>Centuries of genome instability and evolution in soft-shell clam transmissible cancer (bioRxiv).</title>
        <authorList>
            <person name="Hart S.F.M."/>
            <person name="Yonemitsu M.A."/>
            <person name="Giersch R.M."/>
            <person name="Beal B.F."/>
            <person name="Arriagada G."/>
            <person name="Davis B.W."/>
            <person name="Ostrander E.A."/>
            <person name="Goff S.P."/>
            <person name="Metzger M.J."/>
        </authorList>
    </citation>
    <scope>NUCLEOTIDE SEQUENCE</scope>
    <source>
        <strain evidence="4">MELC-2E11</strain>
        <tissue evidence="4">Siphon/mantle</tissue>
    </source>
</reference>
<gene>
    <name evidence="4" type="ORF">MAR_013370</name>
</gene>
<feature type="domain" description="CUB" evidence="3">
    <location>
        <begin position="28"/>
        <end position="73"/>
    </location>
</feature>
<evidence type="ECO:0000256" key="2">
    <source>
        <dbReference type="SAM" id="MobiDB-lite"/>
    </source>
</evidence>
<dbReference type="SUPFAM" id="SSF49854">
    <property type="entry name" value="Spermadhesin, CUB domain"/>
    <property type="match status" value="1"/>
</dbReference>
<dbReference type="Gene3D" id="2.60.120.290">
    <property type="entry name" value="Spermadhesin, CUB domain"/>
    <property type="match status" value="1"/>
</dbReference>
<sequence>MAIEFTVEGYLSASFFTQESASGSPPSCGGTFVERRGSLSSPNNPSSFNENQACLYNISVTGVLSVCLEIEYIHDVRLVLEVTEIERSHSSRDSAGTKVTRKWTPRLSGRTVVDKHFRKDKADICAVRTPNDM</sequence>
<evidence type="ECO:0000313" key="4">
    <source>
        <dbReference type="EMBL" id="WAR27666.1"/>
    </source>
</evidence>
<dbReference type="InterPro" id="IPR035914">
    <property type="entry name" value="Sperma_CUB_dom_sf"/>
</dbReference>
<protein>
    <recommendedName>
        <fullName evidence="3">CUB domain-containing protein</fullName>
    </recommendedName>
</protein>
<dbReference type="InterPro" id="IPR000859">
    <property type="entry name" value="CUB_dom"/>
</dbReference>
<feature type="region of interest" description="Disordered" evidence="2">
    <location>
        <begin position="18"/>
        <end position="45"/>
    </location>
</feature>
<dbReference type="EMBL" id="CP111026">
    <property type="protein sequence ID" value="WAR27666.1"/>
    <property type="molecule type" value="Genomic_DNA"/>
</dbReference>
<accession>A0ABY7G3Q4</accession>
<evidence type="ECO:0000313" key="5">
    <source>
        <dbReference type="Proteomes" id="UP001164746"/>
    </source>
</evidence>
<keyword evidence="5" id="KW-1185">Reference proteome</keyword>
<dbReference type="Pfam" id="PF00431">
    <property type="entry name" value="CUB"/>
    <property type="match status" value="1"/>
</dbReference>
<proteinExistence type="predicted"/>
<evidence type="ECO:0000256" key="1">
    <source>
        <dbReference type="ARBA" id="ARBA00023157"/>
    </source>
</evidence>